<dbReference type="Pfam" id="PF00589">
    <property type="entry name" value="Phage_integrase"/>
    <property type="match status" value="1"/>
</dbReference>
<dbReference type="Gene3D" id="1.10.443.10">
    <property type="entry name" value="Intergrase catalytic core"/>
    <property type="match status" value="1"/>
</dbReference>
<feature type="domain" description="Core-binding (CB)" evidence="7">
    <location>
        <begin position="5"/>
        <end position="98"/>
    </location>
</feature>
<dbReference type="PROSITE" id="PS51900">
    <property type="entry name" value="CB"/>
    <property type="match status" value="1"/>
</dbReference>
<dbReference type="InterPro" id="IPR010998">
    <property type="entry name" value="Integrase_recombinase_N"/>
</dbReference>
<keyword evidence="3 5" id="KW-0238">DNA-binding</keyword>
<dbReference type="InterPro" id="IPR050090">
    <property type="entry name" value="Tyrosine_recombinase_XerCD"/>
</dbReference>
<dbReference type="PROSITE" id="PS51898">
    <property type="entry name" value="TYR_RECOMBINASE"/>
    <property type="match status" value="1"/>
</dbReference>
<dbReference type="InterPro" id="IPR044068">
    <property type="entry name" value="CB"/>
</dbReference>
<evidence type="ECO:0000313" key="9">
    <source>
        <dbReference type="Proteomes" id="UP001143328"/>
    </source>
</evidence>
<organism evidence="8 9">
    <name type="scientific">Pseudomonas turukhanskensis</name>
    <dbReference type="NCBI Taxonomy" id="1806536"/>
    <lineage>
        <taxon>Bacteria</taxon>
        <taxon>Pseudomonadati</taxon>
        <taxon>Pseudomonadota</taxon>
        <taxon>Gammaproteobacteria</taxon>
        <taxon>Pseudomonadales</taxon>
        <taxon>Pseudomonadaceae</taxon>
        <taxon>Pseudomonas</taxon>
    </lineage>
</organism>
<dbReference type="InterPro" id="IPR004107">
    <property type="entry name" value="Integrase_SAM-like_N"/>
</dbReference>
<evidence type="ECO:0000256" key="5">
    <source>
        <dbReference type="PROSITE-ProRule" id="PRU01248"/>
    </source>
</evidence>
<keyword evidence="4" id="KW-0233">DNA recombination</keyword>
<dbReference type="Pfam" id="PF02899">
    <property type="entry name" value="Phage_int_SAM_1"/>
    <property type="match status" value="1"/>
</dbReference>
<keyword evidence="1" id="KW-0159">Chromosome partition</keyword>
<dbReference type="InterPro" id="IPR002104">
    <property type="entry name" value="Integrase_catalytic"/>
</dbReference>
<evidence type="ECO:0000256" key="3">
    <source>
        <dbReference type="ARBA" id="ARBA00023125"/>
    </source>
</evidence>
<dbReference type="InterPro" id="IPR011010">
    <property type="entry name" value="DNA_brk_join_enz"/>
</dbReference>
<keyword evidence="9" id="KW-1185">Reference proteome</keyword>
<name>A0A9W6NHG9_9PSED</name>
<reference evidence="8" key="2">
    <citation type="submission" date="2023-01" db="EMBL/GenBank/DDBJ databases">
        <authorList>
            <person name="Sun Q."/>
            <person name="Evtushenko L."/>
        </authorList>
    </citation>
    <scope>NUCLEOTIDE SEQUENCE</scope>
    <source>
        <strain evidence="8">VKM B-2935</strain>
    </source>
</reference>
<dbReference type="RefSeq" id="WP_271197034.1">
    <property type="nucleotide sequence ID" value="NZ_BSFN01000014.1"/>
</dbReference>
<evidence type="ECO:0000256" key="4">
    <source>
        <dbReference type="ARBA" id="ARBA00023172"/>
    </source>
</evidence>
<dbReference type="PANTHER" id="PTHR30349">
    <property type="entry name" value="PHAGE INTEGRASE-RELATED"/>
    <property type="match status" value="1"/>
</dbReference>
<comment type="caution">
    <text evidence="8">The sequence shown here is derived from an EMBL/GenBank/DDBJ whole genome shotgun (WGS) entry which is preliminary data.</text>
</comment>
<protein>
    <submittedName>
        <fullName evidence="8">Integrase</fullName>
    </submittedName>
</protein>
<accession>A0A9W6NHG9</accession>
<proteinExistence type="predicted"/>
<dbReference type="PANTHER" id="PTHR30349:SF81">
    <property type="entry name" value="TYROSINE RECOMBINASE XERC"/>
    <property type="match status" value="1"/>
</dbReference>
<sequence length="316" mass="35399">MTDVLLLGPWIRRFLLEHLVGERNLARNTQLSYRDALSLLLPFAARELNRSVDRLTVLDLSVDLVRQFLTDLETSRHCAIPTRNQRLAAIHAFARFVGEHSLEHIAWCGQIRLLPFKRTTRAAIAYLDQPEMDALLAAPDRRTAQGSREYVLLLFLYNSGARADEAAKLQIRDINVAASSVRILGKGGKVRHCPLWPRTLRALGELIGERAGVEPVFLNRRGCAITRFGIHTLVERSARKAQVSAPSMANKRVSPHTIRHTTACHLLRAGVDINTIRGWLGHASLDTTNVYAEIDLEMKAGPSPNWCLRKSRTNGT</sequence>
<dbReference type="EMBL" id="BSFN01000014">
    <property type="protein sequence ID" value="GLK90865.1"/>
    <property type="molecule type" value="Genomic_DNA"/>
</dbReference>
<evidence type="ECO:0000256" key="1">
    <source>
        <dbReference type="ARBA" id="ARBA00022829"/>
    </source>
</evidence>
<evidence type="ECO:0000259" key="6">
    <source>
        <dbReference type="PROSITE" id="PS51898"/>
    </source>
</evidence>
<keyword evidence="2" id="KW-0229">DNA integration</keyword>
<dbReference type="InterPro" id="IPR013762">
    <property type="entry name" value="Integrase-like_cat_sf"/>
</dbReference>
<dbReference type="GO" id="GO:0015074">
    <property type="term" value="P:DNA integration"/>
    <property type="evidence" value="ECO:0007669"/>
    <property type="project" value="UniProtKB-KW"/>
</dbReference>
<evidence type="ECO:0000313" key="8">
    <source>
        <dbReference type="EMBL" id="GLK90865.1"/>
    </source>
</evidence>
<gene>
    <name evidence="8" type="ORF">GCM10017655_39290</name>
</gene>
<evidence type="ECO:0000256" key="2">
    <source>
        <dbReference type="ARBA" id="ARBA00022908"/>
    </source>
</evidence>
<dbReference type="Proteomes" id="UP001143328">
    <property type="component" value="Unassembled WGS sequence"/>
</dbReference>
<dbReference type="GO" id="GO:0003677">
    <property type="term" value="F:DNA binding"/>
    <property type="evidence" value="ECO:0007669"/>
    <property type="project" value="UniProtKB-UniRule"/>
</dbReference>
<reference evidence="8" key="1">
    <citation type="journal article" date="2014" name="Int. J. Syst. Evol. Microbiol.">
        <title>Complete genome sequence of Corynebacterium casei LMG S-19264T (=DSM 44701T), isolated from a smear-ripened cheese.</title>
        <authorList>
            <consortium name="US DOE Joint Genome Institute (JGI-PGF)"/>
            <person name="Walter F."/>
            <person name="Albersmeier A."/>
            <person name="Kalinowski J."/>
            <person name="Ruckert C."/>
        </authorList>
    </citation>
    <scope>NUCLEOTIDE SEQUENCE</scope>
    <source>
        <strain evidence="8">VKM B-2935</strain>
    </source>
</reference>
<evidence type="ECO:0000259" key="7">
    <source>
        <dbReference type="PROSITE" id="PS51900"/>
    </source>
</evidence>
<feature type="domain" description="Tyr recombinase" evidence="6">
    <location>
        <begin position="122"/>
        <end position="304"/>
    </location>
</feature>
<dbReference type="AlphaFoldDB" id="A0A9W6NHG9"/>
<dbReference type="SUPFAM" id="SSF47823">
    <property type="entry name" value="lambda integrase-like, N-terminal domain"/>
    <property type="match status" value="1"/>
</dbReference>
<dbReference type="GO" id="GO:0007059">
    <property type="term" value="P:chromosome segregation"/>
    <property type="evidence" value="ECO:0007669"/>
    <property type="project" value="UniProtKB-KW"/>
</dbReference>
<dbReference type="SUPFAM" id="SSF56349">
    <property type="entry name" value="DNA breaking-rejoining enzymes"/>
    <property type="match status" value="1"/>
</dbReference>
<dbReference type="Gene3D" id="1.10.150.130">
    <property type="match status" value="1"/>
</dbReference>
<dbReference type="GO" id="GO:0006310">
    <property type="term" value="P:DNA recombination"/>
    <property type="evidence" value="ECO:0007669"/>
    <property type="project" value="UniProtKB-KW"/>
</dbReference>